<dbReference type="NCBIfam" id="TIGR00254">
    <property type="entry name" value="GGDEF"/>
    <property type="match status" value="1"/>
</dbReference>
<dbReference type="KEGG" id="aab:A4R43_36970"/>
<proteinExistence type="predicted"/>
<evidence type="ECO:0000313" key="4">
    <source>
        <dbReference type="Proteomes" id="UP000250434"/>
    </source>
</evidence>
<dbReference type="InterPro" id="IPR029787">
    <property type="entry name" value="Nucleotide_cyclase"/>
</dbReference>
<feature type="transmembrane region" description="Helical" evidence="1">
    <location>
        <begin position="20"/>
        <end position="41"/>
    </location>
</feature>
<feature type="transmembrane region" description="Helical" evidence="1">
    <location>
        <begin position="154"/>
        <end position="180"/>
    </location>
</feature>
<feature type="transmembrane region" description="Helical" evidence="1">
    <location>
        <begin position="201"/>
        <end position="234"/>
    </location>
</feature>
<name>A0A344LH35_9PSEU</name>
<keyword evidence="1" id="KW-0472">Membrane</keyword>
<feature type="transmembrane region" description="Helical" evidence="1">
    <location>
        <begin position="88"/>
        <end position="116"/>
    </location>
</feature>
<keyword evidence="1" id="KW-1133">Transmembrane helix</keyword>
<dbReference type="CDD" id="cd01949">
    <property type="entry name" value="GGDEF"/>
    <property type="match status" value="1"/>
</dbReference>
<dbReference type="RefSeq" id="WP_113696416.1">
    <property type="nucleotide sequence ID" value="NZ_CP015163.1"/>
</dbReference>
<feature type="domain" description="GGDEF" evidence="2">
    <location>
        <begin position="277"/>
        <end position="406"/>
    </location>
</feature>
<dbReference type="EMBL" id="CP015163">
    <property type="protein sequence ID" value="AXB47359.1"/>
    <property type="molecule type" value="Genomic_DNA"/>
</dbReference>
<dbReference type="PANTHER" id="PTHR45138:SF9">
    <property type="entry name" value="DIGUANYLATE CYCLASE DGCM-RELATED"/>
    <property type="match status" value="1"/>
</dbReference>
<sequence>MGSLGRPTGWALWSAPRQVVVWVLAVEVVALVATAATASLAPVDAAGLARFGLLGACLVAHVELSRTIERKREVAAGSGPYLSTTSVWNFAGVIVLPPVLASAMVVLGYGYMWFRVWHRRGTMRPHRWLYSAGTVLLANQAAVVVLTLDPGVPATAGAVAVVVLAGGVRWFVNYALICVVKLLSEPSARVRNVVSGFGEQLLELGAMGLGLLAACVVDTPAVLLVAVPAVLAVLGRSAQVAQFRKAAETDGKTQLLNATAWTEFATHALDRTSRRGGTFGVLMIDLDHFKRINDEHGHGAGDVVLKVVAKAITAGVRSGDLVGRFGGEEFVVALPDISAVELLAVGERLRRWVAALEVPAGHVSISVGAALAPDNGLSVQDLLATADAAMYTAKHEGRNRVEAAAGLLP</sequence>
<dbReference type="InterPro" id="IPR050469">
    <property type="entry name" value="Diguanylate_Cyclase"/>
</dbReference>
<keyword evidence="1" id="KW-0812">Transmembrane</keyword>
<dbReference type="AlphaFoldDB" id="A0A344LH35"/>
<feature type="transmembrane region" description="Helical" evidence="1">
    <location>
        <begin position="128"/>
        <end position="148"/>
    </location>
</feature>
<organism evidence="3 4">
    <name type="scientific">Amycolatopsis albispora</name>
    <dbReference type="NCBI Taxonomy" id="1804986"/>
    <lineage>
        <taxon>Bacteria</taxon>
        <taxon>Bacillati</taxon>
        <taxon>Actinomycetota</taxon>
        <taxon>Actinomycetes</taxon>
        <taxon>Pseudonocardiales</taxon>
        <taxon>Pseudonocardiaceae</taxon>
        <taxon>Amycolatopsis</taxon>
    </lineage>
</organism>
<reference evidence="3 4" key="1">
    <citation type="submission" date="2016-04" db="EMBL/GenBank/DDBJ databases">
        <title>Complete genome sequence and analysis of deep-sea sediment isolate, Amycolatopsis sp. WP1.</title>
        <authorList>
            <person name="Wang H."/>
            <person name="Chen S."/>
            <person name="Wu Q."/>
        </authorList>
    </citation>
    <scope>NUCLEOTIDE SEQUENCE [LARGE SCALE GENOMIC DNA]</scope>
    <source>
        <strain evidence="3 4">WP1</strain>
    </source>
</reference>
<dbReference type="SUPFAM" id="SSF55073">
    <property type="entry name" value="Nucleotide cyclase"/>
    <property type="match status" value="1"/>
</dbReference>
<dbReference type="PANTHER" id="PTHR45138">
    <property type="entry name" value="REGULATORY COMPONENTS OF SENSORY TRANSDUCTION SYSTEM"/>
    <property type="match status" value="1"/>
</dbReference>
<dbReference type="InterPro" id="IPR000160">
    <property type="entry name" value="GGDEF_dom"/>
</dbReference>
<accession>A0A344LH35</accession>
<dbReference type="InterPro" id="IPR043128">
    <property type="entry name" value="Rev_trsase/Diguanyl_cyclase"/>
</dbReference>
<evidence type="ECO:0000259" key="2">
    <source>
        <dbReference type="PROSITE" id="PS50887"/>
    </source>
</evidence>
<dbReference type="Pfam" id="PF00990">
    <property type="entry name" value="GGDEF"/>
    <property type="match status" value="1"/>
</dbReference>
<evidence type="ECO:0000313" key="3">
    <source>
        <dbReference type="EMBL" id="AXB47359.1"/>
    </source>
</evidence>
<dbReference type="PROSITE" id="PS50887">
    <property type="entry name" value="GGDEF"/>
    <property type="match status" value="1"/>
</dbReference>
<protein>
    <recommendedName>
        <fullName evidence="2">GGDEF domain-containing protein</fullName>
    </recommendedName>
</protein>
<dbReference type="SMART" id="SM00267">
    <property type="entry name" value="GGDEF"/>
    <property type="match status" value="1"/>
</dbReference>
<dbReference type="OrthoDB" id="23692at2"/>
<dbReference type="GO" id="GO:0052621">
    <property type="term" value="F:diguanylate cyclase activity"/>
    <property type="evidence" value="ECO:0007669"/>
    <property type="project" value="TreeGrafter"/>
</dbReference>
<dbReference type="Gene3D" id="3.30.70.270">
    <property type="match status" value="1"/>
</dbReference>
<dbReference type="Proteomes" id="UP000250434">
    <property type="component" value="Chromosome"/>
</dbReference>
<dbReference type="FunFam" id="3.30.70.270:FF:000001">
    <property type="entry name" value="Diguanylate cyclase domain protein"/>
    <property type="match status" value="1"/>
</dbReference>
<gene>
    <name evidence="3" type="ORF">A4R43_36970</name>
</gene>
<evidence type="ECO:0000256" key="1">
    <source>
        <dbReference type="SAM" id="Phobius"/>
    </source>
</evidence>
<keyword evidence="4" id="KW-1185">Reference proteome</keyword>